<feature type="domain" description="Xaa-Pro dipeptidyl-peptidase C-terminal" evidence="1">
    <location>
        <begin position="5"/>
        <end position="228"/>
    </location>
</feature>
<name>A0A7S3H5I6_9STRA</name>
<dbReference type="Pfam" id="PF08530">
    <property type="entry name" value="PepX_C"/>
    <property type="match status" value="1"/>
</dbReference>
<dbReference type="SUPFAM" id="SSF49785">
    <property type="entry name" value="Galactose-binding domain-like"/>
    <property type="match status" value="1"/>
</dbReference>
<evidence type="ECO:0000313" key="2">
    <source>
        <dbReference type="EMBL" id="CAE0285743.1"/>
    </source>
</evidence>
<evidence type="ECO:0000259" key="1">
    <source>
        <dbReference type="SMART" id="SM00939"/>
    </source>
</evidence>
<accession>A0A7S3H5I6</accession>
<gene>
    <name evidence="2" type="ORF">SELO1098_LOCUS14584</name>
</gene>
<reference evidence="2" key="1">
    <citation type="submission" date="2021-01" db="EMBL/GenBank/DDBJ databases">
        <authorList>
            <person name="Corre E."/>
            <person name="Pelletier E."/>
            <person name="Niang G."/>
            <person name="Scheremetjew M."/>
            <person name="Finn R."/>
            <person name="Kale V."/>
            <person name="Holt S."/>
            <person name="Cochrane G."/>
            <person name="Meng A."/>
            <person name="Brown T."/>
            <person name="Cohen L."/>
        </authorList>
    </citation>
    <scope>NUCLEOTIDE SEQUENCE</scope>
    <source>
        <strain evidence="2">CCAP 955/1</strain>
    </source>
</reference>
<dbReference type="InterPro" id="IPR005674">
    <property type="entry name" value="CocE/Ser_esterase"/>
</dbReference>
<sequence>MSSNDEAGLSTANYWTTQDSFPTPKMTHYYAHADGSVSTVKPSAGETASTSYVYDPLNPVPTVGGSNLDMPCGPLDQVDIDKRSDVLLFQTPVQDKPIFMTGPLFANLFVGSDAVDTDFMVRISDVYPTGEVRLIQDSAVRMRWREGGLTPVMMKPNEVYEVTASLWNTSYAIAPGHALRFAVTSSNYPRFSANPNNGKLLVQNGTENVPVVANNILYHSSQYPSSFVLPVVQKHQLPELHNIKQQFQKAYPQIDVDKLLEAHPDIFNEMVESRKKGAKQAQVNKPHLV</sequence>
<dbReference type="InterPro" id="IPR008979">
    <property type="entry name" value="Galactose-bd-like_sf"/>
</dbReference>
<dbReference type="EMBL" id="HBIC01028978">
    <property type="protein sequence ID" value="CAE0285743.1"/>
    <property type="molecule type" value="Transcribed_RNA"/>
</dbReference>
<dbReference type="SMART" id="SM00939">
    <property type="entry name" value="PepX_C"/>
    <property type="match status" value="1"/>
</dbReference>
<dbReference type="NCBIfam" id="TIGR00976">
    <property type="entry name" value="CocE_NonD"/>
    <property type="match status" value="1"/>
</dbReference>
<dbReference type="InterPro" id="IPR013736">
    <property type="entry name" value="Xaa-Pro_dipept_C"/>
</dbReference>
<dbReference type="AlphaFoldDB" id="A0A7S3H5I6"/>
<protein>
    <recommendedName>
        <fullName evidence="1">Xaa-Pro dipeptidyl-peptidase C-terminal domain-containing protein</fullName>
    </recommendedName>
</protein>
<proteinExistence type="predicted"/>
<dbReference type="GO" id="GO:0008239">
    <property type="term" value="F:dipeptidyl-peptidase activity"/>
    <property type="evidence" value="ECO:0007669"/>
    <property type="project" value="InterPro"/>
</dbReference>
<dbReference type="Gene3D" id="2.60.120.260">
    <property type="entry name" value="Galactose-binding domain-like"/>
    <property type="match status" value="1"/>
</dbReference>
<organism evidence="2">
    <name type="scientific">Spumella elongata</name>
    <dbReference type="NCBI Taxonomy" id="89044"/>
    <lineage>
        <taxon>Eukaryota</taxon>
        <taxon>Sar</taxon>
        <taxon>Stramenopiles</taxon>
        <taxon>Ochrophyta</taxon>
        <taxon>Chrysophyceae</taxon>
        <taxon>Chromulinales</taxon>
        <taxon>Chromulinaceae</taxon>
        <taxon>Spumella</taxon>
    </lineage>
</organism>